<feature type="non-terminal residue" evidence="1">
    <location>
        <position position="82"/>
    </location>
</feature>
<sequence length="82" mass="9373">AAVRTHFLVLVLMDAETLKPDEHQLLLSELQLSGWWQPCWMLVKPFPLRFACHCCFAQLSEKLQAAGEQTHRPIRTDFGPVA</sequence>
<protein>
    <submittedName>
        <fullName evidence="1">Uncharacterized protein</fullName>
    </submittedName>
</protein>
<dbReference type="EMBL" id="HADZ01006023">
    <property type="protein sequence ID" value="SBP69964.1"/>
    <property type="molecule type" value="Transcribed_RNA"/>
</dbReference>
<accession>A0A1A8BRZ8</accession>
<evidence type="ECO:0000313" key="1">
    <source>
        <dbReference type="EMBL" id="SBP69964.1"/>
    </source>
</evidence>
<name>A0A1A8BRZ8_NOTKA</name>
<gene>
    <name evidence="1" type="primary">Nfu_g_1_017233</name>
</gene>
<reference evidence="1" key="1">
    <citation type="submission" date="2016-05" db="EMBL/GenBank/DDBJ databases">
        <authorList>
            <person name="Lavstsen T."/>
            <person name="Jespersen J.S."/>
        </authorList>
    </citation>
    <scope>NUCLEOTIDE SEQUENCE</scope>
    <source>
        <tissue evidence="1">Brain</tissue>
    </source>
</reference>
<dbReference type="AlphaFoldDB" id="A0A1A8BRZ8"/>
<reference evidence="1" key="2">
    <citation type="submission" date="2016-06" db="EMBL/GenBank/DDBJ databases">
        <title>The genome of a short-lived fish provides insights into sex chromosome evolution and the genetic control of aging.</title>
        <authorList>
            <person name="Reichwald K."/>
            <person name="Felder M."/>
            <person name="Petzold A."/>
            <person name="Koch P."/>
            <person name="Groth M."/>
            <person name="Platzer M."/>
        </authorList>
    </citation>
    <scope>NUCLEOTIDE SEQUENCE</scope>
    <source>
        <tissue evidence="1">Brain</tissue>
    </source>
</reference>
<proteinExistence type="predicted"/>
<feature type="non-terminal residue" evidence="1">
    <location>
        <position position="1"/>
    </location>
</feature>
<organism evidence="1">
    <name type="scientific">Nothobranchius kadleci</name>
    <name type="common">African annual killifish</name>
    <dbReference type="NCBI Taxonomy" id="1051664"/>
    <lineage>
        <taxon>Eukaryota</taxon>
        <taxon>Metazoa</taxon>
        <taxon>Chordata</taxon>
        <taxon>Craniata</taxon>
        <taxon>Vertebrata</taxon>
        <taxon>Euteleostomi</taxon>
        <taxon>Actinopterygii</taxon>
        <taxon>Neopterygii</taxon>
        <taxon>Teleostei</taxon>
        <taxon>Neoteleostei</taxon>
        <taxon>Acanthomorphata</taxon>
        <taxon>Ovalentaria</taxon>
        <taxon>Atherinomorphae</taxon>
        <taxon>Cyprinodontiformes</taxon>
        <taxon>Nothobranchiidae</taxon>
        <taxon>Nothobranchius</taxon>
    </lineage>
</organism>